<sequence>MRVLPCFASTKRHAVGVEGAPLHLRSHNRARVPLAALRWRPPNGETDAKRDERVKELAADLARRGQKEPVDVWRAADGSLRVVSKNAMRLEALLRLPNTRDVEVRLLNAPPQAWRGDEEEYVPLLTSAHSKTTSKQEENPKKVERAYKKARAGMMKRTKIRCKVLRREGLAGLIVRARGLEALGLEGFIPLNELRRNRWRYWSQLEKGQRADAVDVAHDLHKLEGEELDACIIDFKMPPKISEEEGADSKEEQGSLILSERVYLTSQYIQKAEVGERGDAMVCRVVTKMENSTETEKSTARRCVFVDVGGLIRPFSKCGVEALLFAEDQEDLQILQEGDQVQVELSRLDAGKNRIRATLLNKVEDDNGCIRREELE</sequence>
<dbReference type="AlphaFoldDB" id="A0A7S3UFH5"/>
<evidence type="ECO:0000313" key="1">
    <source>
        <dbReference type="EMBL" id="CAE0611291.1"/>
    </source>
</evidence>
<accession>A0A7S3UFH5</accession>
<reference evidence="1" key="1">
    <citation type="submission" date="2021-01" db="EMBL/GenBank/DDBJ databases">
        <authorList>
            <person name="Corre E."/>
            <person name="Pelletier E."/>
            <person name="Niang G."/>
            <person name="Scheremetjew M."/>
            <person name="Finn R."/>
            <person name="Kale V."/>
            <person name="Holt S."/>
            <person name="Cochrane G."/>
            <person name="Meng A."/>
            <person name="Brown T."/>
            <person name="Cohen L."/>
        </authorList>
    </citation>
    <scope>NUCLEOTIDE SEQUENCE</scope>
    <source>
        <strain evidence="1">CCMP1897</strain>
    </source>
</reference>
<gene>
    <name evidence="1" type="ORF">PSAL00342_LOCUS5126</name>
</gene>
<proteinExistence type="predicted"/>
<organism evidence="1">
    <name type="scientific">Picocystis salinarum</name>
    <dbReference type="NCBI Taxonomy" id="88271"/>
    <lineage>
        <taxon>Eukaryota</taxon>
        <taxon>Viridiplantae</taxon>
        <taxon>Chlorophyta</taxon>
        <taxon>Picocystophyceae</taxon>
        <taxon>Picocystales</taxon>
        <taxon>Picocystaceae</taxon>
        <taxon>Picocystis</taxon>
    </lineage>
</organism>
<name>A0A7S3UFH5_9CHLO</name>
<protein>
    <submittedName>
        <fullName evidence="1">Uncharacterized protein</fullName>
    </submittedName>
</protein>
<dbReference type="EMBL" id="HBIS01005676">
    <property type="protein sequence ID" value="CAE0611291.1"/>
    <property type="molecule type" value="Transcribed_RNA"/>
</dbReference>